<dbReference type="InterPro" id="IPR049120">
    <property type="entry name" value="A2M_bMG2"/>
</dbReference>
<dbReference type="Pfam" id="PF17973">
    <property type="entry name" value="bMG10"/>
    <property type="match status" value="1"/>
</dbReference>
<dbReference type="Pfam" id="PF17970">
    <property type="entry name" value="bMG1"/>
    <property type="match status" value="1"/>
</dbReference>
<dbReference type="Gene3D" id="2.60.40.1930">
    <property type="match status" value="1"/>
</dbReference>
<dbReference type="InterPro" id="IPR002890">
    <property type="entry name" value="MG2"/>
</dbReference>
<dbReference type="Gene3D" id="1.50.10.20">
    <property type="match status" value="1"/>
</dbReference>
<dbReference type="GO" id="GO:0005615">
    <property type="term" value="C:extracellular space"/>
    <property type="evidence" value="ECO:0007669"/>
    <property type="project" value="InterPro"/>
</dbReference>
<dbReference type="Pfam" id="PF07678">
    <property type="entry name" value="TED_complement"/>
    <property type="match status" value="1"/>
</dbReference>
<dbReference type="SMART" id="SM01360">
    <property type="entry name" value="A2M"/>
    <property type="match status" value="1"/>
</dbReference>
<feature type="domain" description="Alpha-2-macroglobulin bait region" evidence="2">
    <location>
        <begin position="725"/>
        <end position="872"/>
    </location>
</feature>
<reference evidence="4" key="1">
    <citation type="submission" date="2018-06" db="EMBL/GenBank/DDBJ databases">
        <authorList>
            <person name="Zhirakovskaya E."/>
        </authorList>
    </citation>
    <scope>NUCLEOTIDE SEQUENCE</scope>
</reference>
<dbReference type="CDD" id="cd02891">
    <property type="entry name" value="A2M_like"/>
    <property type="match status" value="1"/>
</dbReference>
<name>A0A3B0ZMJ2_9ZZZZ</name>
<dbReference type="InterPro" id="IPR047565">
    <property type="entry name" value="Alpha-macroglob_thiol-ester_cl"/>
</dbReference>
<dbReference type="Pfam" id="PF01835">
    <property type="entry name" value="MG2"/>
    <property type="match status" value="1"/>
</dbReference>
<gene>
    <name evidence="4" type="ORF">MNBD_GAMMA16-1324</name>
</gene>
<dbReference type="InterPro" id="IPR008930">
    <property type="entry name" value="Terpenoid_cyclase/PrenylTrfase"/>
</dbReference>
<proteinExistence type="predicted"/>
<dbReference type="PANTHER" id="PTHR40094:SF1">
    <property type="entry name" value="UBIQUITIN DOMAIN-CONTAINING PROTEIN"/>
    <property type="match status" value="1"/>
</dbReference>
<dbReference type="EMBL" id="UOFO01000120">
    <property type="protein sequence ID" value="VAW87369.1"/>
    <property type="molecule type" value="Genomic_DNA"/>
</dbReference>
<dbReference type="Pfam" id="PF21142">
    <property type="entry name" value="A2M_bMG2"/>
    <property type="match status" value="1"/>
</dbReference>
<dbReference type="Pfam" id="PF11974">
    <property type="entry name" value="bMG3"/>
    <property type="match status" value="1"/>
</dbReference>
<dbReference type="InterPro" id="IPR041462">
    <property type="entry name" value="Bact_A2M_MG6"/>
</dbReference>
<accession>A0A3B0ZMJ2</accession>
<dbReference type="InterPro" id="IPR021868">
    <property type="entry name" value="Alpha_2_Macroglob_MG3"/>
</dbReference>
<dbReference type="SUPFAM" id="SSF48239">
    <property type="entry name" value="Terpenoid cyclases/Protein prenyltransferases"/>
    <property type="match status" value="1"/>
</dbReference>
<dbReference type="Pfam" id="PF17972">
    <property type="entry name" value="bMG5"/>
    <property type="match status" value="1"/>
</dbReference>
<dbReference type="InterPro" id="IPR026284">
    <property type="entry name" value="A2MG_proteobact"/>
</dbReference>
<dbReference type="InterPro" id="IPR001599">
    <property type="entry name" value="Macroglobln_a2"/>
</dbReference>
<dbReference type="Pfam" id="PF00207">
    <property type="entry name" value="A2M"/>
    <property type="match status" value="1"/>
</dbReference>
<dbReference type="PANTHER" id="PTHR40094">
    <property type="entry name" value="ALPHA-2-MACROGLOBULIN HOMOLOG"/>
    <property type="match status" value="1"/>
</dbReference>
<dbReference type="InterPro" id="IPR040639">
    <property type="entry name" value="A2MG_MG1"/>
</dbReference>
<evidence type="ECO:0000313" key="4">
    <source>
        <dbReference type="EMBL" id="VAW87369.1"/>
    </source>
</evidence>
<dbReference type="SMART" id="SM01359">
    <property type="entry name" value="A2M_N_2"/>
    <property type="match status" value="1"/>
</dbReference>
<feature type="domain" description="Alpha-2-macroglobulin" evidence="3">
    <location>
        <begin position="935"/>
        <end position="1023"/>
    </location>
</feature>
<dbReference type="SMART" id="SM01419">
    <property type="entry name" value="Thiol-ester_cl"/>
    <property type="match status" value="1"/>
</dbReference>
<dbReference type="Pfam" id="PF17962">
    <property type="entry name" value="bMG6"/>
    <property type="match status" value="1"/>
</dbReference>
<evidence type="ECO:0000259" key="3">
    <source>
        <dbReference type="SMART" id="SM01360"/>
    </source>
</evidence>
<protein>
    <submittedName>
        <fullName evidence="4">Alpha-2-macroglobulin</fullName>
    </submittedName>
</protein>
<organism evidence="4">
    <name type="scientific">hydrothermal vent metagenome</name>
    <dbReference type="NCBI Taxonomy" id="652676"/>
    <lineage>
        <taxon>unclassified sequences</taxon>
        <taxon>metagenomes</taxon>
        <taxon>ecological metagenomes</taxon>
    </lineage>
</organism>
<dbReference type="InterPro" id="IPR041246">
    <property type="entry name" value="Bact_MG10"/>
</dbReference>
<dbReference type="InterPro" id="IPR011626">
    <property type="entry name" value="Alpha-macroglobulin_TED"/>
</dbReference>
<keyword evidence="1" id="KW-0732">Signal</keyword>
<dbReference type="GO" id="GO:0004866">
    <property type="term" value="F:endopeptidase inhibitor activity"/>
    <property type="evidence" value="ECO:0007669"/>
    <property type="project" value="InterPro"/>
</dbReference>
<sequence>MPHTKSVSRYFTLWTLLIWGFSFSAFALNLDKAREQFSQTGFQLADVSEASYDDAPAISVTFSVPLDEGFEKYLNVSIKNGEQVKGGWILSKSGTTAYFTNIEPVTEYSITIYRGLKAITGKQLKTTHHKTLKTREIKSSVAFASSGNVLPVDSSQGLPLYTININAVDVDFHRVKPDKVSQFIYHWAQRQSQDSWSLSRYLPFIELVHSGRFELKSPKNKRHRTNLPVKDLAALQEPGIYMAVMKPAGEYPYNYQATYFVVSDMGLHARFYPDRIDLYSNSLEQAKPMAGVEVTLLGVNGEMLAQQQSSPEGLATFHNPSKKARVLLAQNGDHLALLKILGPALDLSAFDLGKRQQRATEAFIYGPRDLYRPGEKVIFNALLRDADGGLIGDTPLRAILRGADHREAQSTVWHGNDLSYYYHEYQLPTNAATGEWRLQLKIGSKIVGEYPFKVEEFLPERMMLALDDGVKGVHFFDVASKDKLEIPVEGSYLYGAPAAKNRLSSFVTISQQPHPIEAYKEHHFGNVTEHKQTRRLDLDDIYLDDKGLGVIKTDNKWKKVRSPLDIHVVGSLYESGGRPVVRDINYTTWPGDGALIGIRPLFDKEELDGDTMAGFEIIKSDQNGHLHRAEGLEVKLVRERRNYFWVFDDDRGWHREHTENFYTAFSSNLDIDETKRASFEVPVEWGGYRLEIRDPDTGLISSIRFRAGWWYGDGDNGSSARPDRVELKLDKKRYKNGDVVKVTVTAPYAGEGFILLEGDQALFWQRIDVPAEGMTIDIPIDEKWNQHNLYLSAVVFRPSRSLSENMPNRAMGLLHLPLDRESRKLNVSVTVPAEKVVPETTLRTRIKVEGMDNSGKPVMVTLAAVDIGVLNITDFETPDAHQWFFEQRRYGIDSRDMYGAIIDSLEGDLAIQRFGGDADLSRGGKKAQSEVLIVSLFSGAVALNGQGEAEIPFELPDFNGRMRLMALAFNGDQYGSAEAEVTVAAPVIVEISMPRFLANGDQSTMTLDLHNLSGEPQTLSVKSIAVSALHMENESRSVTLADGEKQALNYPLNTSGQFGRGDILVSVSNDAEYESSLILLNRQWGLNVRPAYPALTRSLRKVLKKGETLAIDDELKGLMLDTVGAELVISTQPPIELNSHLKQLLAYPYGCLEQTTSSTYPWVFATQDNIDRLGLNEIKSGKVKLDERLTYLEQGLDRIRNLQLASGGFGLWNSADSEQHWLTAYVADFLTDVHEQGVAVDDGLFKKSMERLVQYVNTTNGMFGERWSHNSAHYRLAYRAYAAYVLSKLNRAPLGSLRNMYDQQRADAKTGLPLVHLGLALIKQGDRQRGLQAIEAALQLPVNQDRYSYYGDYGSALRDLSLMVYLLEKYNIDVAGRAELLFKLADAVAGRDYLSTQERLALFKTGVALSKIRGKSWAGELLIAKSKQTVRNTGQFQRVFNGKTLAQGFSFTSNYDENLFTQMTISGYPKEVPEPVNNGIWVERDYYDVNGNLLAKSSEEGKRTLPQLETGDLVVVHLRVNAKRRIPDALLVDLLPAGLELENQNLKHAVKLDQLKIDGKSFEELQRNSVLKHQEYRDDRYVAAFNLNEWGHTDLFYLARAVTPGTYTVPSAYVEDMYRPFIQGVSHVISDLVIVNKSRGQSH</sequence>
<dbReference type="InterPro" id="IPR011625">
    <property type="entry name" value="A2M_N_BRD"/>
</dbReference>
<dbReference type="InterPro" id="IPR041203">
    <property type="entry name" value="Bact_A2M_MG5"/>
</dbReference>
<dbReference type="InterPro" id="IPR051802">
    <property type="entry name" value="YfhM-like"/>
</dbReference>
<dbReference type="PIRSF" id="PIRSF038980">
    <property type="entry name" value="A2M_bac"/>
    <property type="match status" value="1"/>
</dbReference>
<dbReference type="Pfam" id="PF07703">
    <property type="entry name" value="A2M_BRD"/>
    <property type="match status" value="1"/>
</dbReference>
<evidence type="ECO:0000259" key="2">
    <source>
        <dbReference type="SMART" id="SM01359"/>
    </source>
</evidence>
<evidence type="ECO:0000256" key="1">
    <source>
        <dbReference type="ARBA" id="ARBA00022729"/>
    </source>
</evidence>